<organism evidence="1 2">
    <name type="scientific">Candidatus Enterococcus moelleringii</name>
    <dbReference type="NCBI Taxonomy" id="2815325"/>
    <lineage>
        <taxon>Bacteria</taxon>
        <taxon>Bacillati</taxon>
        <taxon>Bacillota</taxon>
        <taxon>Bacilli</taxon>
        <taxon>Lactobacillales</taxon>
        <taxon>Enterococcaceae</taxon>
        <taxon>Enterococcus</taxon>
    </lineage>
</organism>
<accession>A0ABS3LGJ3</accession>
<gene>
    <name evidence="1" type="ORF">JZO70_21525</name>
</gene>
<name>A0ABS3LGJ3_9ENTE</name>
<dbReference type="PROSITE" id="PS51257">
    <property type="entry name" value="PROKAR_LIPOPROTEIN"/>
    <property type="match status" value="1"/>
</dbReference>
<protein>
    <recommendedName>
        <fullName evidence="3">DUF4136 domain-containing protein</fullName>
    </recommendedName>
</protein>
<sequence>MKKIRVVIVLLVTVILSGCSRDKEFSNEEIEKLYFEQRVFNSANSLNYLLPTEELNEITKDYLGKTFNEPELSEFETSFYSEYFGSEDTVFSIRIESYGYLYEGPGDAEKLYNERKNDSYYDEKVFSLFSDIGEGVLVSTKGNSDPSTYWINIEGIMFTDQSQLITFHLGSSDEPYMEVEVAEELARKIANKINQNYQNMRA</sequence>
<comment type="caution">
    <text evidence="1">The sequence shown here is derived from an EMBL/GenBank/DDBJ whole genome shotgun (WGS) entry which is preliminary data.</text>
</comment>
<reference evidence="1 2" key="1">
    <citation type="submission" date="2021-03" db="EMBL/GenBank/DDBJ databases">
        <title>Enterococcal diversity collection.</title>
        <authorList>
            <person name="Gilmore M.S."/>
            <person name="Schwartzman J."/>
            <person name="Van Tyne D."/>
            <person name="Martin M."/>
            <person name="Earl A.M."/>
            <person name="Manson A.L."/>
            <person name="Straub T."/>
            <person name="Salamzade R."/>
            <person name="Saavedra J."/>
            <person name="Lebreton F."/>
            <person name="Prichula J."/>
            <person name="Schaufler K."/>
            <person name="Gaca A."/>
            <person name="Sgardioli B."/>
            <person name="Wagenaar J."/>
            <person name="Strong T."/>
        </authorList>
    </citation>
    <scope>NUCLEOTIDE SEQUENCE [LARGE SCALE GENOMIC DNA]</scope>
    <source>
        <strain evidence="1 2">669A</strain>
    </source>
</reference>
<dbReference type="RefSeq" id="WP_207675757.1">
    <property type="nucleotide sequence ID" value="NZ_JAFREM010000042.1"/>
</dbReference>
<dbReference type="EMBL" id="JAFREM010000042">
    <property type="protein sequence ID" value="MBO1308767.1"/>
    <property type="molecule type" value="Genomic_DNA"/>
</dbReference>
<evidence type="ECO:0008006" key="3">
    <source>
        <dbReference type="Google" id="ProtNLM"/>
    </source>
</evidence>
<keyword evidence="2" id="KW-1185">Reference proteome</keyword>
<proteinExistence type="predicted"/>
<evidence type="ECO:0000313" key="1">
    <source>
        <dbReference type="EMBL" id="MBO1308767.1"/>
    </source>
</evidence>
<evidence type="ECO:0000313" key="2">
    <source>
        <dbReference type="Proteomes" id="UP000664601"/>
    </source>
</evidence>
<dbReference type="Proteomes" id="UP000664601">
    <property type="component" value="Unassembled WGS sequence"/>
</dbReference>